<keyword evidence="2" id="KW-1185">Reference proteome</keyword>
<proteinExistence type="predicted"/>
<sequence>MKRSGIDGCRVATCLQPNYLEVFEVSSIAIQTGYIHGVQNSETICL</sequence>
<evidence type="ECO:0000313" key="1">
    <source>
        <dbReference type="EMBL" id="MDA3732126.1"/>
    </source>
</evidence>
<comment type="caution">
    <text evidence="1">The sequence shown here is derived from an EMBL/GenBank/DDBJ whole genome shotgun (WGS) entry which is preliminary data.</text>
</comment>
<gene>
    <name evidence="1" type="ORF">PBV87_11590</name>
</gene>
<dbReference type="AlphaFoldDB" id="A0AA42DNV0"/>
<dbReference type="EMBL" id="JAQIFT010000045">
    <property type="protein sequence ID" value="MDA3732126.1"/>
    <property type="molecule type" value="Genomic_DNA"/>
</dbReference>
<dbReference type="RefSeq" id="WP_271012401.1">
    <property type="nucleotide sequence ID" value="NZ_JAQIFT010000045.1"/>
</dbReference>
<accession>A0AA42DNV0</accession>
<evidence type="ECO:0000313" key="2">
    <source>
        <dbReference type="Proteomes" id="UP001169242"/>
    </source>
</evidence>
<name>A0AA42DNV0_9FIRM</name>
<organism evidence="1 2">
    <name type="scientific">Holtiella tumoricola</name>
    <dbReference type="NCBI Taxonomy" id="3018743"/>
    <lineage>
        <taxon>Bacteria</taxon>
        <taxon>Bacillati</taxon>
        <taxon>Bacillota</taxon>
        <taxon>Clostridia</taxon>
        <taxon>Lachnospirales</taxon>
        <taxon>Cellulosilyticaceae</taxon>
        <taxon>Holtiella</taxon>
    </lineage>
</organism>
<reference evidence="1" key="1">
    <citation type="journal article" date="2023" name="Int. J. Syst. Evol. Microbiol.">
        <title>&lt;i&gt;Holtiella tumoricola&lt;/i&gt; gen. nov. sp. nov., isolated from a human clinical sample.</title>
        <authorList>
            <person name="Allen-Vercoe E."/>
            <person name="Daigneault M.C."/>
            <person name="Vancuren S.J."/>
            <person name="Cochrane K."/>
            <person name="O'Neal L.L."/>
            <person name="Sankaranarayanan K."/>
            <person name="Lawson P.A."/>
        </authorList>
    </citation>
    <scope>NUCLEOTIDE SEQUENCE</scope>
    <source>
        <strain evidence="1">CC70A</strain>
    </source>
</reference>
<protein>
    <submittedName>
        <fullName evidence="1">Uncharacterized protein</fullName>
    </submittedName>
</protein>
<dbReference type="Proteomes" id="UP001169242">
    <property type="component" value="Unassembled WGS sequence"/>
</dbReference>